<dbReference type="EMBL" id="JABFOR010000013">
    <property type="protein sequence ID" value="NOJ71368.1"/>
    <property type="molecule type" value="Genomic_DNA"/>
</dbReference>
<protein>
    <submittedName>
        <fullName evidence="5">Helix-turn-helix domain-containing protein</fullName>
    </submittedName>
</protein>
<accession>A0AAP7A215</accession>
<proteinExistence type="predicted"/>
<organism evidence="5 6">
    <name type="scientific">Paenibacillus alvei</name>
    <name type="common">Bacillus alvei</name>
    <dbReference type="NCBI Taxonomy" id="44250"/>
    <lineage>
        <taxon>Bacteria</taxon>
        <taxon>Bacillati</taxon>
        <taxon>Bacillota</taxon>
        <taxon>Bacilli</taxon>
        <taxon>Bacillales</taxon>
        <taxon>Paenibacillaceae</taxon>
        <taxon>Paenibacillus</taxon>
    </lineage>
</organism>
<dbReference type="RefSeq" id="WP_171416848.1">
    <property type="nucleotide sequence ID" value="NZ_JABFOR010000013.1"/>
</dbReference>
<dbReference type="PANTHER" id="PTHR43280:SF28">
    <property type="entry name" value="HTH-TYPE TRANSCRIPTIONAL ACTIVATOR RHAS"/>
    <property type="match status" value="1"/>
</dbReference>
<keyword evidence="2" id="KW-0238">DNA-binding</keyword>
<sequence>MEQPISIADFLGQTSRYGWYKSFILLLAIQTQRKKSPIEYLTDLLMNQAKQQLLQPSGKIRDIDRDVGYKDQFYFSRRFKTYSGIAPTVYMKQRHIQIVSLSQPYTDHLFTLSMNPFVIHIDKEAPMQ</sequence>
<dbReference type="Proteomes" id="UP000552038">
    <property type="component" value="Unassembled WGS sequence"/>
</dbReference>
<evidence type="ECO:0000313" key="6">
    <source>
        <dbReference type="Proteomes" id="UP000552038"/>
    </source>
</evidence>
<dbReference type="PROSITE" id="PS01124">
    <property type="entry name" value="HTH_ARAC_FAMILY_2"/>
    <property type="match status" value="1"/>
</dbReference>
<name>A0AAP7A215_PAEAL</name>
<evidence type="ECO:0000256" key="2">
    <source>
        <dbReference type="ARBA" id="ARBA00023125"/>
    </source>
</evidence>
<comment type="caution">
    <text evidence="5">The sequence shown here is derived from an EMBL/GenBank/DDBJ whole genome shotgun (WGS) entry which is preliminary data.</text>
</comment>
<evidence type="ECO:0000259" key="4">
    <source>
        <dbReference type="PROSITE" id="PS01124"/>
    </source>
</evidence>
<dbReference type="InterPro" id="IPR009057">
    <property type="entry name" value="Homeodomain-like_sf"/>
</dbReference>
<keyword evidence="1" id="KW-0805">Transcription regulation</keyword>
<gene>
    <name evidence="5" type="ORF">HMI46_12445</name>
</gene>
<dbReference type="SUPFAM" id="SSF46689">
    <property type="entry name" value="Homeodomain-like"/>
    <property type="match status" value="1"/>
</dbReference>
<dbReference type="PANTHER" id="PTHR43280">
    <property type="entry name" value="ARAC-FAMILY TRANSCRIPTIONAL REGULATOR"/>
    <property type="match status" value="1"/>
</dbReference>
<dbReference type="GO" id="GO:0043565">
    <property type="term" value="F:sequence-specific DNA binding"/>
    <property type="evidence" value="ECO:0007669"/>
    <property type="project" value="InterPro"/>
</dbReference>
<dbReference type="AlphaFoldDB" id="A0AAP7A215"/>
<reference evidence="5 6" key="1">
    <citation type="submission" date="2020-05" db="EMBL/GenBank/DDBJ databases">
        <title>Whole genome sequencing and identification of novel metabolites from Paenibacillus alvei strain JR949.</title>
        <authorList>
            <person name="Rajendhran J."/>
            <person name="Sree Pranav P."/>
            <person name="Mahalakshmi B."/>
            <person name="Karthikeyan R."/>
        </authorList>
    </citation>
    <scope>NUCLEOTIDE SEQUENCE [LARGE SCALE GENOMIC DNA]</scope>
    <source>
        <strain evidence="5 6">JR949</strain>
    </source>
</reference>
<dbReference type="SMART" id="SM00342">
    <property type="entry name" value="HTH_ARAC"/>
    <property type="match status" value="1"/>
</dbReference>
<evidence type="ECO:0000256" key="3">
    <source>
        <dbReference type="ARBA" id="ARBA00023163"/>
    </source>
</evidence>
<dbReference type="Pfam" id="PF12833">
    <property type="entry name" value="HTH_18"/>
    <property type="match status" value="1"/>
</dbReference>
<dbReference type="Gene3D" id="1.10.10.60">
    <property type="entry name" value="Homeodomain-like"/>
    <property type="match status" value="1"/>
</dbReference>
<feature type="domain" description="HTH araC/xylS-type" evidence="4">
    <location>
        <begin position="36"/>
        <end position="93"/>
    </location>
</feature>
<evidence type="ECO:0000256" key="1">
    <source>
        <dbReference type="ARBA" id="ARBA00023015"/>
    </source>
</evidence>
<keyword evidence="3" id="KW-0804">Transcription</keyword>
<evidence type="ECO:0000313" key="5">
    <source>
        <dbReference type="EMBL" id="NOJ71368.1"/>
    </source>
</evidence>
<dbReference type="InterPro" id="IPR018060">
    <property type="entry name" value="HTH_AraC"/>
</dbReference>
<dbReference type="GO" id="GO:0003700">
    <property type="term" value="F:DNA-binding transcription factor activity"/>
    <property type="evidence" value="ECO:0007669"/>
    <property type="project" value="InterPro"/>
</dbReference>